<evidence type="ECO:0000256" key="1">
    <source>
        <dbReference type="PROSITE-ProRule" id="PRU00042"/>
    </source>
</evidence>
<sequence>MRVSYYHDLNITQTVKSTASMKCNKCEQEFPKKGALDVHYRKEHQPTVKNIKFNDGVVIDIHRTDGLFVCPCSVGYKDPVTIRKHAGTHASYTKASKAQPPTPLVKRPPHPNVEDVIQLSSPVKKVAIEELKSRKESARDSSRAPSQRLSSPAPIPPPSQSSPAIAPQILPYIQAPKTPSPGIQAVSSPAVAPHSSPHVQVPKTPSAPQPEATVAVVPEQEDEAGEPILPLKDPVAKVDLTANSLWFPSIADAWPFYGDSGFIAKMADFTKLDSRSDDAEIRWLSTCFSSTMDNVKAYFEQLSEHRKKELMTSAGCLAVEPLAVEWNGPGPILLKRLFLFTLRVLSQGFDIDDFVASGMSANAMAFQSVAYLRSGKARLDDDTEEQILCLVIMVVFDQVFSVEDYKSSVLLNFCNLLAWDGEKLTSLSELAPSLAALESIIRVVTARLDFLRLSKRPDARIMEFWWLLSTNHANAFAALVHSINYVRNWSFPATTIKLIESEGLLLFDNQVVSALCLPDLYTFALSKLQQAVHWCLFRQPIVVNLRTVEDDIQDTTEGRSIGSSEQGCWLMDKIKVDVNVYHKIFDDMDEVRPMFLTKYYNYLGRAFEFLVTALFVSAGDIVTAEDIAHLVYKNGKRACRNFYVVNGRLFLLLGQKKIVAVPGDLGAEIFKLLAFAIPFWDTLRNLSSGPTAEDLNSHNHGTPIDPPSLFTTEHWHPFPASSITGLLRQQSIAKINFDLKPPALAQMIKFLKGRLSGSAVTANMDIDIVGSIADVTVTADTVLSLKVEDFDVDFDPRWEHFLLAKDIKDLSPMSGMETAAEPATGRALIFKEKLDPSVAREHLQRMTITVIRDVRFSRLLQGNLYSMNNEADAKGWKVIIFTTTEAQAITLLEASPLLDGRKIIYLVVGDSAAAAAEEWRRDDSCHIAVVPFSLDDLVTFQDPPFKPLHIVHYGVCGGIDQLAYHCMQSEKLTVYLGNQGTTYLKPRFFRDWSLWKWLDSTECRKLAISLTLNVDAIATCDASSQCDVCIASTTTAQSNGFRKIIRGLAKNKYCEFCYLHFGLTRADHSALESCSELRRKEGLIERIEAAKGVLGGFADNCTCGLPEYCICCGYCQFGETPLILAMLAIYDDEIWRRLRRLPGFPAQPTLDWLFQGGTRQNGVSGVIEALVGYGILKVEAKRSG</sequence>
<feature type="region of interest" description="Disordered" evidence="2">
    <location>
        <begin position="132"/>
        <end position="209"/>
    </location>
</feature>
<proteinExistence type="predicted"/>
<evidence type="ECO:0000313" key="4">
    <source>
        <dbReference type="EMBL" id="KAK6362548.1"/>
    </source>
</evidence>
<evidence type="ECO:0000313" key="5">
    <source>
        <dbReference type="Proteomes" id="UP001373714"/>
    </source>
</evidence>
<keyword evidence="5" id="KW-1185">Reference proteome</keyword>
<dbReference type="PROSITE" id="PS50157">
    <property type="entry name" value="ZINC_FINGER_C2H2_2"/>
    <property type="match status" value="1"/>
</dbReference>
<feature type="compositionally biased region" description="Basic and acidic residues" evidence="2">
    <location>
        <begin position="132"/>
        <end position="142"/>
    </location>
</feature>
<feature type="compositionally biased region" description="Low complexity" evidence="2">
    <location>
        <begin position="185"/>
        <end position="199"/>
    </location>
</feature>
<keyword evidence="1" id="KW-0863">Zinc-finger</keyword>
<dbReference type="GO" id="GO:0008270">
    <property type="term" value="F:zinc ion binding"/>
    <property type="evidence" value="ECO:0007669"/>
    <property type="project" value="UniProtKB-KW"/>
</dbReference>
<dbReference type="EMBL" id="JAVHNS010000001">
    <property type="protein sequence ID" value="KAK6362548.1"/>
    <property type="molecule type" value="Genomic_DNA"/>
</dbReference>
<protein>
    <recommendedName>
        <fullName evidence="3">C2H2-type domain-containing protein</fullName>
    </recommendedName>
</protein>
<evidence type="ECO:0000259" key="3">
    <source>
        <dbReference type="PROSITE" id="PS50157"/>
    </source>
</evidence>
<accession>A0AAV9VKH1</accession>
<keyword evidence="1" id="KW-0862">Zinc</keyword>
<dbReference type="InterPro" id="IPR013087">
    <property type="entry name" value="Znf_C2H2_type"/>
</dbReference>
<reference evidence="4 5" key="1">
    <citation type="submission" date="2019-10" db="EMBL/GenBank/DDBJ databases">
        <authorList>
            <person name="Palmer J.M."/>
        </authorList>
    </citation>
    <scope>NUCLEOTIDE SEQUENCE [LARGE SCALE GENOMIC DNA]</scope>
    <source>
        <strain evidence="4 5">TWF730</strain>
    </source>
</reference>
<dbReference type="AlphaFoldDB" id="A0AAV9VKH1"/>
<organism evidence="4 5">
    <name type="scientific">Orbilia blumenaviensis</name>
    <dbReference type="NCBI Taxonomy" id="1796055"/>
    <lineage>
        <taxon>Eukaryota</taxon>
        <taxon>Fungi</taxon>
        <taxon>Dikarya</taxon>
        <taxon>Ascomycota</taxon>
        <taxon>Pezizomycotina</taxon>
        <taxon>Orbiliomycetes</taxon>
        <taxon>Orbiliales</taxon>
        <taxon>Orbiliaceae</taxon>
        <taxon>Orbilia</taxon>
    </lineage>
</organism>
<dbReference type="Proteomes" id="UP001373714">
    <property type="component" value="Unassembled WGS sequence"/>
</dbReference>
<comment type="caution">
    <text evidence="4">The sequence shown here is derived from an EMBL/GenBank/DDBJ whole genome shotgun (WGS) entry which is preliminary data.</text>
</comment>
<name>A0AAV9VKH1_9PEZI</name>
<dbReference type="PROSITE" id="PS00028">
    <property type="entry name" value="ZINC_FINGER_C2H2_1"/>
    <property type="match status" value="1"/>
</dbReference>
<gene>
    <name evidence="4" type="ORF">TWF730_000006</name>
</gene>
<evidence type="ECO:0000256" key="2">
    <source>
        <dbReference type="SAM" id="MobiDB-lite"/>
    </source>
</evidence>
<feature type="region of interest" description="Disordered" evidence="2">
    <location>
        <begin position="88"/>
        <end position="119"/>
    </location>
</feature>
<feature type="domain" description="C2H2-type" evidence="3">
    <location>
        <begin position="21"/>
        <end position="44"/>
    </location>
</feature>
<keyword evidence="1" id="KW-0479">Metal-binding</keyword>